<keyword evidence="5" id="KW-0964">Secreted</keyword>
<dbReference type="Proteomes" id="UP001595075">
    <property type="component" value="Unassembled WGS sequence"/>
</dbReference>
<evidence type="ECO:0000256" key="8">
    <source>
        <dbReference type="ARBA" id="ARBA00022729"/>
    </source>
</evidence>
<name>A0ABR4C2H2_9HELO</name>
<accession>A0ABR4C2H2</accession>
<evidence type="ECO:0000256" key="2">
    <source>
        <dbReference type="ARBA" id="ARBA00004589"/>
    </source>
</evidence>
<dbReference type="InterPro" id="IPR008427">
    <property type="entry name" value="Extracellular_membr_CFEM_dom"/>
</dbReference>
<dbReference type="InterPro" id="IPR049326">
    <property type="entry name" value="Rhodopsin_dom_fungi"/>
</dbReference>
<comment type="caution">
    <text evidence="17">The sequence shown here is derived from an EMBL/GenBank/DDBJ whole genome shotgun (WGS) entry which is preliminary data.</text>
</comment>
<sequence length="432" mass="47575">MKLYGLFVFCSGLSCIGTIAAQSLTLADIPPCALECVTNGLASSGSSSFAPLSDVICRNVTLQSALSICVQTSCTFKEQVVTAQIQGGLCQGIPIESRSKEIIVLTAAFSGVTFPIAGLKFYTRWSTSKRLDWDDYAALVASVFMAGLAGMEIASAKLGLGQHYWTVPLLNGILILKLYYVAQMFYVLIQVSAKMSLLLLYIRVFPRTRTALLSKLGMGFLLLHGTVYLFLVIFQCTPIAFIWNKSISGKCLNLNIIGYSGAAASIAEDFFILVLPIWEVKNLQLGKWKKWNLFLMFSIGSFACVTSIVRLKYLSQFTNSFDATWDQTDVVKWSLIEEFVAVLCACIPSLRAFIMQTFHSLNSSIRTMTRSKNASQLRSGAQRLDDQDDTNTYPLFNITKTVGVNVEEKQAGYGLERQGSSTEIYAGKPEGR</sequence>
<comment type="similarity">
    <text evidence="4">Belongs to the RBT5 family.</text>
</comment>
<evidence type="ECO:0000313" key="18">
    <source>
        <dbReference type="Proteomes" id="UP001595075"/>
    </source>
</evidence>
<keyword evidence="10 14" id="KW-0472">Membrane</keyword>
<dbReference type="SMART" id="SM00747">
    <property type="entry name" value="CFEM"/>
    <property type="match status" value="1"/>
</dbReference>
<evidence type="ECO:0000256" key="1">
    <source>
        <dbReference type="ARBA" id="ARBA00004141"/>
    </source>
</evidence>
<evidence type="ECO:0000259" key="16">
    <source>
        <dbReference type="SMART" id="SM00747"/>
    </source>
</evidence>
<feature type="chain" id="PRO_5046342814" description="CFEM domain-containing protein" evidence="15">
    <location>
        <begin position="22"/>
        <end position="432"/>
    </location>
</feature>
<feature type="transmembrane region" description="Helical" evidence="14">
    <location>
        <begin position="178"/>
        <end position="201"/>
    </location>
</feature>
<dbReference type="InterPro" id="IPR052337">
    <property type="entry name" value="SAT4-like"/>
</dbReference>
<keyword evidence="8 15" id="KW-0732">Signal</keyword>
<evidence type="ECO:0000256" key="5">
    <source>
        <dbReference type="ARBA" id="ARBA00022525"/>
    </source>
</evidence>
<evidence type="ECO:0000256" key="13">
    <source>
        <dbReference type="ARBA" id="ARBA00038359"/>
    </source>
</evidence>
<dbReference type="PROSITE" id="PS51257">
    <property type="entry name" value="PROKAR_LIPOPROTEIN"/>
    <property type="match status" value="1"/>
</dbReference>
<keyword evidence="12" id="KW-0449">Lipoprotein</keyword>
<feature type="transmembrane region" description="Helical" evidence="14">
    <location>
        <begin position="333"/>
        <end position="354"/>
    </location>
</feature>
<evidence type="ECO:0000256" key="7">
    <source>
        <dbReference type="ARBA" id="ARBA00022692"/>
    </source>
</evidence>
<dbReference type="Pfam" id="PF05730">
    <property type="entry name" value="CFEM"/>
    <property type="match status" value="1"/>
</dbReference>
<dbReference type="PANTHER" id="PTHR33048:SF47">
    <property type="entry name" value="INTEGRAL MEMBRANE PROTEIN-RELATED"/>
    <property type="match status" value="1"/>
</dbReference>
<dbReference type="PANTHER" id="PTHR33048">
    <property type="entry name" value="PTH11-LIKE INTEGRAL MEMBRANE PROTEIN (AFU_ORTHOLOGUE AFUA_5G11245)"/>
    <property type="match status" value="1"/>
</dbReference>
<evidence type="ECO:0000256" key="11">
    <source>
        <dbReference type="ARBA" id="ARBA00023157"/>
    </source>
</evidence>
<evidence type="ECO:0000256" key="6">
    <source>
        <dbReference type="ARBA" id="ARBA00022622"/>
    </source>
</evidence>
<comment type="similarity">
    <text evidence="13">Belongs to the SAT4 family.</text>
</comment>
<reference evidence="17 18" key="1">
    <citation type="journal article" date="2024" name="Commun. Biol.">
        <title>Comparative genomic analysis of thermophilic fungi reveals convergent evolutionary adaptations and gene losses.</title>
        <authorList>
            <person name="Steindorff A.S."/>
            <person name="Aguilar-Pontes M.V."/>
            <person name="Robinson A.J."/>
            <person name="Andreopoulos B."/>
            <person name="LaButti K."/>
            <person name="Kuo A."/>
            <person name="Mondo S."/>
            <person name="Riley R."/>
            <person name="Otillar R."/>
            <person name="Haridas S."/>
            <person name="Lipzen A."/>
            <person name="Grimwood J."/>
            <person name="Schmutz J."/>
            <person name="Clum A."/>
            <person name="Reid I.D."/>
            <person name="Moisan M.C."/>
            <person name="Butler G."/>
            <person name="Nguyen T.T.M."/>
            <person name="Dewar K."/>
            <person name="Conant G."/>
            <person name="Drula E."/>
            <person name="Henrissat B."/>
            <person name="Hansel C."/>
            <person name="Singer S."/>
            <person name="Hutchinson M.I."/>
            <person name="de Vries R.P."/>
            <person name="Natvig D.O."/>
            <person name="Powell A.J."/>
            <person name="Tsang A."/>
            <person name="Grigoriev I.V."/>
        </authorList>
    </citation>
    <scope>NUCLEOTIDE SEQUENCE [LARGE SCALE GENOMIC DNA]</scope>
    <source>
        <strain evidence="17 18">CBS 494.80</strain>
    </source>
</reference>
<evidence type="ECO:0000256" key="10">
    <source>
        <dbReference type="ARBA" id="ARBA00023136"/>
    </source>
</evidence>
<dbReference type="Pfam" id="PF20684">
    <property type="entry name" value="Fung_rhodopsin"/>
    <property type="match status" value="1"/>
</dbReference>
<keyword evidence="6" id="KW-0325">Glycoprotein</keyword>
<evidence type="ECO:0000256" key="15">
    <source>
        <dbReference type="SAM" id="SignalP"/>
    </source>
</evidence>
<keyword evidence="7 14" id="KW-0812">Transmembrane</keyword>
<evidence type="ECO:0000256" key="14">
    <source>
        <dbReference type="SAM" id="Phobius"/>
    </source>
</evidence>
<evidence type="ECO:0000256" key="12">
    <source>
        <dbReference type="ARBA" id="ARBA00023288"/>
    </source>
</evidence>
<gene>
    <name evidence="17" type="ORF">VTL71DRAFT_4404</name>
</gene>
<feature type="signal peptide" evidence="15">
    <location>
        <begin position="1"/>
        <end position="21"/>
    </location>
</feature>
<proteinExistence type="inferred from homology"/>
<evidence type="ECO:0000256" key="9">
    <source>
        <dbReference type="ARBA" id="ARBA00022989"/>
    </source>
</evidence>
<feature type="transmembrane region" description="Helical" evidence="14">
    <location>
        <begin position="256"/>
        <end position="279"/>
    </location>
</feature>
<comment type="subcellular location">
    <subcellularLocation>
        <location evidence="2">Membrane</location>
        <topology evidence="2">Lipid-anchor</topology>
        <topology evidence="2">GPI-anchor</topology>
    </subcellularLocation>
    <subcellularLocation>
        <location evidence="1">Membrane</location>
        <topology evidence="1">Multi-pass membrane protein</topology>
    </subcellularLocation>
    <subcellularLocation>
        <location evidence="3">Secreted</location>
    </subcellularLocation>
</comment>
<protein>
    <recommendedName>
        <fullName evidence="16">CFEM domain-containing protein</fullName>
    </recommendedName>
</protein>
<keyword evidence="6" id="KW-0336">GPI-anchor</keyword>
<organism evidence="17 18">
    <name type="scientific">Oculimacula yallundae</name>
    <dbReference type="NCBI Taxonomy" id="86028"/>
    <lineage>
        <taxon>Eukaryota</taxon>
        <taxon>Fungi</taxon>
        <taxon>Dikarya</taxon>
        <taxon>Ascomycota</taxon>
        <taxon>Pezizomycotina</taxon>
        <taxon>Leotiomycetes</taxon>
        <taxon>Helotiales</taxon>
        <taxon>Ploettnerulaceae</taxon>
        <taxon>Oculimacula</taxon>
    </lineage>
</organism>
<evidence type="ECO:0000256" key="3">
    <source>
        <dbReference type="ARBA" id="ARBA00004613"/>
    </source>
</evidence>
<feature type="domain" description="CFEM" evidence="16">
    <location>
        <begin position="25"/>
        <end position="91"/>
    </location>
</feature>
<keyword evidence="11" id="KW-1015">Disulfide bond</keyword>
<evidence type="ECO:0000256" key="4">
    <source>
        <dbReference type="ARBA" id="ARBA00010031"/>
    </source>
</evidence>
<dbReference type="EMBL" id="JAZHXI010000014">
    <property type="protein sequence ID" value="KAL2063910.1"/>
    <property type="molecule type" value="Genomic_DNA"/>
</dbReference>
<feature type="transmembrane region" description="Helical" evidence="14">
    <location>
        <begin position="221"/>
        <end position="244"/>
    </location>
</feature>
<keyword evidence="18" id="KW-1185">Reference proteome</keyword>
<keyword evidence="9 14" id="KW-1133">Transmembrane helix</keyword>
<feature type="transmembrane region" description="Helical" evidence="14">
    <location>
        <begin position="135"/>
        <end position="158"/>
    </location>
</feature>
<evidence type="ECO:0000313" key="17">
    <source>
        <dbReference type="EMBL" id="KAL2063910.1"/>
    </source>
</evidence>
<feature type="transmembrane region" description="Helical" evidence="14">
    <location>
        <begin position="291"/>
        <end position="313"/>
    </location>
</feature>
<feature type="transmembrane region" description="Helical" evidence="14">
    <location>
        <begin position="102"/>
        <end position="123"/>
    </location>
</feature>